<feature type="domain" description="GmrSD restriction endonucleases C-terminal" evidence="2">
    <location>
        <begin position="454"/>
        <end position="540"/>
    </location>
</feature>
<accession>A0A1J5JTP0</accession>
<dbReference type="AlphaFoldDB" id="A0A1J5JTP0"/>
<proteinExistence type="predicted"/>
<evidence type="ECO:0000313" key="4">
    <source>
        <dbReference type="Proteomes" id="UP000182743"/>
    </source>
</evidence>
<evidence type="ECO:0000259" key="1">
    <source>
        <dbReference type="Pfam" id="PF03235"/>
    </source>
</evidence>
<reference evidence="3 4" key="1">
    <citation type="submission" date="2016-08" db="EMBL/GenBank/DDBJ databases">
        <title>Genome-based comparison of Moorella thermoacetic strains.</title>
        <authorList>
            <person name="Poehlein A."/>
            <person name="Bengelsdorf F.R."/>
            <person name="Esser C."/>
            <person name="Duerre P."/>
            <person name="Daniel R."/>
        </authorList>
    </citation>
    <scope>NUCLEOTIDE SEQUENCE [LARGE SCALE GENOMIC DNA]</scope>
    <source>
        <strain evidence="3 4">DSM 11768</strain>
    </source>
</reference>
<evidence type="ECO:0000259" key="2">
    <source>
        <dbReference type="Pfam" id="PF07510"/>
    </source>
</evidence>
<gene>
    <name evidence="3" type="ORF">MOOR_24360</name>
</gene>
<name>A0A1J5JTP0_NEOTH</name>
<sequence>MLSSAVSLWELFKGRAFVIPDYQRAYAWTKRQVEDLWKDLKDNVAGSRKHFMGTIILKDLEKSDTTVPYKSYEIVDGQQRLTSLVMLVAAACRKLWATQEFGGLAHRWYENLVCGFLGDALDNTLRKLNLGGEDDAYFWQAIASPSPASLSPQTAGQRRLSSVNRFFEEKLQNIPDGELVRFLHEGLGLPADQADATERVLFLVYEVANDLDVGLIFETVNDRGKPLSQLDKIKNYLMYLASKANSAHLIKAVNNAWGRVLRNLAVVNEEKEDTEAEENALARYHWILRTGQPRVYEVHHAVKEAFPSGNPGIVINDAAAYIDGLVEASELYLKIRLPDAKPGSLSSLLSPQAMADIRTYLELLNDDALGTMASFAPLLMASLKVCANSEPELFVEIARLCYLLAWRGHRVCNRRSDAGIDALAKLACDLTNRTTSGHEAIDSLRELVNRYGSDRDFRENLERNTLSIPERRWFLWRWEVRVAGEQKLAPHILKWADARELEVEHIWPQKPEGFDTWPEEWREKHKEIVDQLGNLVLMQKP</sequence>
<dbReference type="InterPro" id="IPR011089">
    <property type="entry name" value="GmrSD_C"/>
</dbReference>
<dbReference type="EMBL" id="MIHH01000020">
    <property type="protein sequence ID" value="OIQ07935.1"/>
    <property type="molecule type" value="Genomic_DNA"/>
</dbReference>
<evidence type="ECO:0008006" key="5">
    <source>
        <dbReference type="Google" id="ProtNLM"/>
    </source>
</evidence>
<dbReference type="Pfam" id="PF03235">
    <property type="entry name" value="GmrSD_N"/>
    <property type="match status" value="1"/>
</dbReference>
<feature type="domain" description="GmrSD restriction endonucleases N-terminal" evidence="1">
    <location>
        <begin position="9"/>
        <end position="238"/>
    </location>
</feature>
<organism evidence="3 4">
    <name type="scientific">Neomoorella thermoacetica</name>
    <name type="common">Clostridium thermoaceticum</name>
    <dbReference type="NCBI Taxonomy" id="1525"/>
    <lineage>
        <taxon>Bacteria</taxon>
        <taxon>Bacillati</taxon>
        <taxon>Bacillota</taxon>
        <taxon>Clostridia</taxon>
        <taxon>Neomoorellales</taxon>
        <taxon>Neomoorellaceae</taxon>
        <taxon>Neomoorella</taxon>
    </lineage>
</organism>
<dbReference type="Proteomes" id="UP000182743">
    <property type="component" value="Unassembled WGS sequence"/>
</dbReference>
<dbReference type="PANTHER" id="PTHR35149">
    <property type="entry name" value="SLL5132 PROTEIN"/>
    <property type="match status" value="1"/>
</dbReference>
<comment type="caution">
    <text evidence="3">The sequence shown here is derived from an EMBL/GenBank/DDBJ whole genome shotgun (WGS) entry which is preliminary data.</text>
</comment>
<dbReference type="InterPro" id="IPR004919">
    <property type="entry name" value="GmrSD_N"/>
</dbReference>
<dbReference type="PANTHER" id="PTHR35149:SF1">
    <property type="entry name" value="DUF5655 DOMAIN-CONTAINING PROTEIN"/>
    <property type="match status" value="1"/>
</dbReference>
<protein>
    <recommendedName>
        <fullName evidence="5">DUF262 domain-containing protein</fullName>
    </recommendedName>
</protein>
<dbReference type="Pfam" id="PF07510">
    <property type="entry name" value="GmrSD_C"/>
    <property type="match status" value="1"/>
</dbReference>
<evidence type="ECO:0000313" key="3">
    <source>
        <dbReference type="EMBL" id="OIQ07935.1"/>
    </source>
</evidence>